<dbReference type="Gene3D" id="3.20.20.410">
    <property type="entry name" value="Protein of unknown function UPF0759"/>
    <property type="match status" value="1"/>
</dbReference>
<dbReference type="InterPro" id="IPR036520">
    <property type="entry name" value="UPF0759_sf"/>
</dbReference>
<protein>
    <recommendedName>
        <fullName evidence="3">DUF72 domain-containing protein</fullName>
    </recommendedName>
</protein>
<dbReference type="InterPro" id="IPR002763">
    <property type="entry name" value="DUF72"/>
</dbReference>
<name>F5Y4R4_RAMTT</name>
<dbReference type="PATRIC" id="fig|365046.3.peg.320"/>
<organism evidence="1 2">
    <name type="scientific">Ramlibacter tataouinensis (strain ATCC BAA-407 / DSM 14655 / LMG 21543 / TTB310)</name>
    <dbReference type="NCBI Taxonomy" id="365046"/>
    <lineage>
        <taxon>Bacteria</taxon>
        <taxon>Pseudomonadati</taxon>
        <taxon>Pseudomonadota</taxon>
        <taxon>Betaproteobacteria</taxon>
        <taxon>Burkholderiales</taxon>
        <taxon>Comamonadaceae</taxon>
        <taxon>Ramlibacter</taxon>
    </lineage>
</organism>
<dbReference type="STRING" id="365046.Rta_03120"/>
<dbReference type="PANTHER" id="PTHR30348:SF14">
    <property type="entry name" value="BLR8050 PROTEIN"/>
    <property type="match status" value="1"/>
</dbReference>
<evidence type="ECO:0000313" key="2">
    <source>
        <dbReference type="Proteomes" id="UP000008385"/>
    </source>
</evidence>
<evidence type="ECO:0000313" key="1">
    <source>
        <dbReference type="EMBL" id="AEG91382.1"/>
    </source>
</evidence>
<dbReference type="Proteomes" id="UP000008385">
    <property type="component" value="Chromosome"/>
</dbReference>
<proteinExistence type="predicted"/>
<dbReference type="AlphaFoldDB" id="F5Y4R4"/>
<dbReference type="HOGENOM" id="CLU_046519_3_1_4"/>
<dbReference type="SUPFAM" id="SSF117396">
    <property type="entry name" value="TM1631-like"/>
    <property type="match status" value="1"/>
</dbReference>
<dbReference type="eggNOG" id="COG1801">
    <property type="taxonomic scope" value="Bacteria"/>
</dbReference>
<sequence>MAAGLSFIGCAGWSLSRAVQPRFPPEGSHLQRYAGRFNAVEINSSFYRPHARATYERWAGDVPEGFRFSVKLPRGITHERRLAGCGPELDGFVQQVAGLGARLGVLLVQLPPSLAFEPATVRAFAQQLRSRHAGPVAVEPRHTSWFEPGVDALLRDLQWSRVLADPVLHEAGRWPGGWPQRVYLRLHGSPRMYYSAYEPALLQALAWRIVQALDQGIEVWCIFDNTAAGAAVGDGLALVQALAAR</sequence>
<gene>
    <name evidence="1" type="ordered locus">Rta_03120</name>
</gene>
<dbReference type="EMBL" id="CP000245">
    <property type="protein sequence ID" value="AEG91382.1"/>
    <property type="molecule type" value="Genomic_DNA"/>
</dbReference>
<dbReference type="Pfam" id="PF01904">
    <property type="entry name" value="DUF72"/>
    <property type="match status" value="1"/>
</dbReference>
<dbReference type="PANTHER" id="PTHR30348">
    <property type="entry name" value="UNCHARACTERIZED PROTEIN YECE"/>
    <property type="match status" value="1"/>
</dbReference>
<reference evidence="2" key="1">
    <citation type="submission" date="2006-01" db="EMBL/GenBank/DDBJ databases">
        <title>Genome of the cyst-dividing bacterium Ramlibacter tataouinensis.</title>
        <authorList>
            <person name="Barakat M."/>
            <person name="Ortet P."/>
            <person name="De Luca G."/>
            <person name="Jourlin-Castelli C."/>
            <person name="Ansaldi M."/>
            <person name="Py B."/>
            <person name="Fichant G."/>
            <person name="Coutinho P."/>
            <person name="Voulhoux R."/>
            <person name="Bastien O."/>
            <person name="Roy S."/>
            <person name="Marechal E."/>
            <person name="Henrissat B."/>
            <person name="Quentin Y."/>
            <person name="Noirot P."/>
            <person name="Filloux A."/>
            <person name="Mejean V."/>
            <person name="DuBow M."/>
            <person name="Barras F."/>
            <person name="Heulin T."/>
        </authorList>
    </citation>
    <scope>NUCLEOTIDE SEQUENCE [LARGE SCALE GENOMIC DNA]</scope>
    <source>
        <strain evidence="2">ATCC BAA-407 / DSM 14655 / LMG 21543 / TTB310</strain>
    </source>
</reference>
<dbReference type="RefSeq" id="WP_013899615.1">
    <property type="nucleotide sequence ID" value="NC_015677.1"/>
</dbReference>
<reference evidence="1 2" key="2">
    <citation type="journal article" date="2011" name="PLoS ONE">
        <title>The Cyst-Dividing Bacterium Ramlibacter tataouinensis TTB310 Genome Reveals a Well-Stocked Toolbox for Adaptation to a Desert Environment.</title>
        <authorList>
            <person name="De Luca G."/>
            <person name="Barakat M."/>
            <person name="Ortet P."/>
            <person name="Fochesato S."/>
            <person name="Jourlin-Castelli C."/>
            <person name="Ansaldi M."/>
            <person name="Py B."/>
            <person name="Fichant G."/>
            <person name="Coutinho P.M."/>
            <person name="Voulhoux R."/>
            <person name="Bastien O."/>
            <person name="Marechal E."/>
            <person name="Henrissat B."/>
            <person name="Quentin Y."/>
            <person name="Noirot P."/>
            <person name="Filloux A."/>
            <person name="Mejean V."/>
            <person name="Dubow M.S."/>
            <person name="Barras F."/>
            <person name="Barbe V."/>
            <person name="Weissenbach J."/>
            <person name="Mihalcescu I."/>
            <person name="Vermeglio A."/>
            <person name="Achouak W."/>
            <person name="Heulin T."/>
        </authorList>
    </citation>
    <scope>NUCLEOTIDE SEQUENCE [LARGE SCALE GENOMIC DNA]</scope>
    <source>
        <strain evidence="2">ATCC BAA-407 / DSM 14655 / LMG 21543 / TTB310</strain>
    </source>
</reference>
<keyword evidence="2" id="KW-1185">Reference proteome</keyword>
<dbReference type="KEGG" id="rta:Rta_03120"/>
<evidence type="ECO:0008006" key="3">
    <source>
        <dbReference type="Google" id="ProtNLM"/>
    </source>
</evidence>
<accession>F5Y4R4</accession>